<dbReference type="CDD" id="cd03784">
    <property type="entry name" value="GT1_Gtf-like"/>
    <property type="match status" value="1"/>
</dbReference>
<dbReference type="InterPro" id="IPR035595">
    <property type="entry name" value="UDP_glycos_trans_CS"/>
</dbReference>
<accession>A0ABR0CKF3</accession>
<evidence type="ECO:0000256" key="4">
    <source>
        <dbReference type="RuleBase" id="RU362057"/>
    </source>
</evidence>
<dbReference type="EC" id="2.4.1.-" evidence="4"/>
<protein>
    <recommendedName>
        <fullName evidence="4">Glycosyltransferase</fullName>
        <ecNumber evidence="4">2.4.1.-</ecNumber>
    </recommendedName>
</protein>
<keyword evidence="3" id="KW-0328">Glycosyltransferase</keyword>
<name>A0ABR0CKF3_9LAMI</name>
<dbReference type="PANTHER" id="PTHR48047:SF51">
    <property type="entry name" value="GLYCOSYLTRANSFERASE"/>
    <property type="match status" value="1"/>
</dbReference>
<sequence length="477" mass="53679">MALVSFPKSSKPHIVVFPFMSKGHTIPLLHLSSLLLRRGAAITIFTTAKNRPFISQSLSDTDVTLIDLPFPDNIAGIQPGTESTDKLQSMSLFFPFANGTKLMQPFFEEQLQKIHSQVTCIISDGFLCWTLQSASKFGIPRLSFYGMSNYAQAINRDIFDNGLQLLHESPDEPFALKNFPWIKLTRNDFDDPFDKLDPRGPHLDFIIECVTATTNSYGLIVNSFYELEPLYADYWTKYCQPKAWNVGPLCLAQPAKIELPTSHKPKWIEWLDRKLVEGCPVIYIAFGSQVKMSPTQLHEIALGLEESKVSFLWVVRERETELIDGFEKRVEGRGIVVKEWVDQREILEHEIVQGFLSHCGWNSVLEAICAEVPILAWPMMAEQFINARMVVEEIKIGLRVNTVDGSVKGFVKGESLKSTVMELIGGEKAKELKGKVMEVAEDARKAVGDGGSSWVALNQLIDEIHKQKKINGSKLDS</sequence>
<proteinExistence type="inferred from homology"/>
<evidence type="ECO:0000256" key="2">
    <source>
        <dbReference type="ARBA" id="ARBA00022679"/>
    </source>
</evidence>
<dbReference type="Proteomes" id="UP001291926">
    <property type="component" value="Unassembled WGS sequence"/>
</dbReference>
<dbReference type="PANTHER" id="PTHR48047">
    <property type="entry name" value="GLYCOSYLTRANSFERASE"/>
    <property type="match status" value="1"/>
</dbReference>
<gene>
    <name evidence="5" type="ORF">RD792_016616</name>
</gene>
<keyword evidence="2 3" id="KW-0808">Transferase</keyword>
<dbReference type="PROSITE" id="PS00375">
    <property type="entry name" value="UDPGT"/>
    <property type="match status" value="1"/>
</dbReference>
<evidence type="ECO:0000256" key="1">
    <source>
        <dbReference type="ARBA" id="ARBA00009995"/>
    </source>
</evidence>
<dbReference type="InterPro" id="IPR002213">
    <property type="entry name" value="UDP_glucos_trans"/>
</dbReference>
<dbReference type="EMBL" id="JAYDYQ010002688">
    <property type="protein sequence ID" value="KAK4477395.1"/>
    <property type="molecule type" value="Genomic_DNA"/>
</dbReference>
<keyword evidence="6" id="KW-1185">Reference proteome</keyword>
<evidence type="ECO:0000256" key="3">
    <source>
        <dbReference type="RuleBase" id="RU003718"/>
    </source>
</evidence>
<comment type="similarity">
    <text evidence="1 3">Belongs to the UDP-glycosyltransferase family.</text>
</comment>
<reference evidence="5 6" key="1">
    <citation type="journal article" date="2023" name="bioRxiv">
        <title>Genome report: Whole genome sequence and annotation of Penstemon davidsonii.</title>
        <authorList>
            <person name="Ostevik K.L."/>
            <person name="Alabady M."/>
            <person name="Zhang M."/>
            <person name="Rausher M.D."/>
        </authorList>
    </citation>
    <scope>NUCLEOTIDE SEQUENCE [LARGE SCALE GENOMIC DNA]</scope>
    <source>
        <strain evidence="5">DNT005</strain>
        <tissue evidence="5">Whole leaf</tissue>
    </source>
</reference>
<evidence type="ECO:0000313" key="5">
    <source>
        <dbReference type="EMBL" id="KAK4477395.1"/>
    </source>
</evidence>
<dbReference type="Gene3D" id="3.40.50.2000">
    <property type="entry name" value="Glycogen Phosphorylase B"/>
    <property type="match status" value="2"/>
</dbReference>
<organism evidence="5 6">
    <name type="scientific">Penstemon davidsonii</name>
    <dbReference type="NCBI Taxonomy" id="160366"/>
    <lineage>
        <taxon>Eukaryota</taxon>
        <taxon>Viridiplantae</taxon>
        <taxon>Streptophyta</taxon>
        <taxon>Embryophyta</taxon>
        <taxon>Tracheophyta</taxon>
        <taxon>Spermatophyta</taxon>
        <taxon>Magnoliopsida</taxon>
        <taxon>eudicotyledons</taxon>
        <taxon>Gunneridae</taxon>
        <taxon>Pentapetalae</taxon>
        <taxon>asterids</taxon>
        <taxon>lamiids</taxon>
        <taxon>Lamiales</taxon>
        <taxon>Plantaginaceae</taxon>
        <taxon>Cheloneae</taxon>
        <taxon>Penstemon</taxon>
    </lineage>
</organism>
<dbReference type="Pfam" id="PF00201">
    <property type="entry name" value="UDPGT"/>
    <property type="match status" value="1"/>
</dbReference>
<dbReference type="SUPFAM" id="SSF53756">
    <property type="entry name" value="UDP-Glycosyltransferase/glycogen phosphorylase"/>
    <property type="match status" value="1"/>
</dbReference>
<evidence type="ECO:0000313" key="6">
    <source>
        <dbReference type="Proteomes" id="UP001291926"/>
    </source>
</evidence>
<comment type="caution">
    <text evidence="5">The sequence shown here is derived from an EMBL/GenBank/DDBJ whole genome shotgun (WGS) entry which is preliminary data.</text>
</comment>